<dbReference type="Pfam" id="PF04650">
    <property type="entry name" value="YSIRK_signal"/>
    <property type="match status" value="1"/>
</dbReference>
<evidence type="ECO:0000256" key="1">
    <source>
        <dbReference type="ARBA" id="ARBA00022729"/>
    </source>
</evidence>
<dbReference type="InterPro" id="IPR005877">
    <property type="entry name" value="YSIRK_signal_dom"/>
</dbReference>
<dbReference type="EMBL" id="JAOTNP010000020">
    <property type="protein sequence ID" value="MDV8946692.1"/>
    <property type="molecule type" value="Genomic_DNA"/>
</dbReference>
<evidence type="ECO:0000313" key="5">
    <source>
        <dbReference type="EMBL" id="PWT37396.1"/>
    </source>
</evidence>
<organism evidence="4 7">
    <name type="scientific">Limosilactobacillus reuteri</name>
    <name type="common">Lactobacillus reuteri</name>
    <dbReference type="NCBI Taxonomy" id="1598"/>
    <lineage>
        <taxon>Bacteria</taxon>
        <taxon>Bacillati</taxon>
        <taxon>Bacillota</taxon>
        <taxon>Bacilli</taxon>
        <taxon>Lactobacillales</taxon>
        <taxon>Lactobacillaceae</taxon>
        <taxon>Limosilactobacillus</taxon>
    </lineage>
</organism>
<accession>A0AAJ1I8W4</accession>
<name>A0AAJ1I8W4_LIMRT</name>
<keyword evidence="1" id="KW-0732">Signal</keyword>
<protein>
    <submittedName>
        <fullName evidence="4">YSIRK-type signal peptide-containing protein</fullName>
    </submittedName>
</protein>
<dbReference type="AlphaFoldDB" id="A0AAJ1I8W4"/>
<feature type="domain" description="YSIRK Gram-positive signal peptide" evidence="3">
    <location>
        <begin position="17"/>
        <end position="40"/>
    </location>
</feature>
<feature type="compositionally biased region" description="Low complexity" evidence="2">
    <location>
        <begin position="87"/>
        <end position="128"/>
    </location>
</feature>
<comment type="caution">
    <text evidence="4">The sequence shown here is derived from an EMBL/GenBank/DDBJ whole genome shotgun (WGS) entry which is preliminary data.</text>
</comment>
<evidence type="ECO:0000313" key="4">
    <source>
        <dbReference type="EMBL" id="MDV8946692.1"/>
    </source>
</evidence>
<dbReference type="Proteomes" id="UP000245735">
    <property type="component" value="Unassembled WGS sequence"/>
</dbReference>
<evidence type="ECO:0000256" key="2">
    <source>
        <dbReference type="SAM" id="MobiDB-lite"/>
    </source>
</evidence>
<evidence type="ECO:0000313" key="7">
    <source>
        <dbReference type="Proteomes" id="UP001286376"/>
    </source>
</evidence>
<feature type="compositionally biased region" description="Polar residues" evidence="2">
    <location>
        <begin position="58"/>
        <end position="67"/>
    </location>
</feature>
<dbReference type="NCBIfam" id="TIGR01168">
    <property type="entry name" value="YSIRK_signal"/>
    <property type="match status" value="1"/>
</dbReference>
<reference evidence="6" key="1">
    <citation type="journal article" date="2018" name="Front. Microbiol.">
        <title>Comparative Genomics of the Herbivore Gut Symbiont Lactobacillus reuteri Reveals Genetic Diversity and Lifestyle Adaptation.</title>
        <authorList>
            <person name="Zhao J."/>
        </authorList>
    </citation>
    <scope>NUCLEOTIDE SEQUENCE [LARGE SCALE GENOMIC DNA]</scope>
    <source>
        <strain evidence="6">LR9</strain>
    </source>
</reference>
<dbReference type="EMBL" id="QGHV01000027">
    <property type="protein sequence ID" value="PWT37396.1"/>
    <property type="molecule type" value="Genomic_DNA"/>
</dbReference>
<feature type="region of interest" description="Disordered" evidence="2">
    <location>
        <begin position="58"/>
        <end position="158"/>
    </location>
</feature>
<evidence type="ECO:0000259" key="3">
    <source>
        <dbReference type="Pfam" id="PF04650"/>
    </source>
</evidence>
<dbReference type="RefSeq" id="WP_109975832.1">
    <property type="nucleotide sequence ID" value="NZ_CALNWZ010000025.1"/>
</dbReference>
<dbReference type="Proteomes" id="UP001286376">
    <property type="component" value="Unassembled WGS sequence"/>
</dbReference>
<sequence>MVSKNNKKLIAEKNRRNEKQRFAIRKLNVGVASVLLGITFSIYGGGQVVAHADTNDASDQVATSDTGNLAEKSEVALSGATTSANQPSASATSANGAAQSQSSANSQPAATANTPASESAVASSAAVKASKDQSTAENQPSPSQEVQTPAQENGSGLQALMQLGKPLIQLLYGS</sequence>
<gene>
    <name evidence="5" type="ORF">DKZ35_05380</name>
    <name evidence="4" type="ORF">NX099_04610</name>
</gene>
<reference evidence="4" key="4">
    <citation type="submission" date="2022-08" db="EMBL/GenBank/DDBJ databases">
        <authorList>
            <person name="Huang K."/>
        </authorList>
    </citation>
    <scope>NUCLEOTIDE SEQUENCE</scope>
    <source>
        <strain evidence="4">RGW1</strain>
    </source>
</reference>
<proteinExistence type="predicted"/>
<reference evidence="5" key="2">
    <citation type="submission" date="2018-05" db="EMBL/GenBank/DDBJ databases">
        <authorList>
            <person name="Peng X.Y."/>
            <person name="Xu Y.F."/>
            <person name="Luo D."/>
            <person name="Yu J."/>
            <person name="Gu J.Y."/>
        </authorList>
    </citation>
    <scope>NUCLEOTIDE SEQUENCE</scope>
    <source>
        <strain evidence="5">LR9</strain>
    </source>
</reference>
<feature type="compositionally biased region" description="Polar residues" evidence="2">
    <location>
        <begin position="132"/>
        <end position="156"/>
    </location>
</feature>
<reference evidence="4 7" key="3">
    <citation type="journal article" date="2022" name="Front. Cell. Infect. Microbiol.">
        <title>The probiotic and immunomodulation effects of Limosilactobacillus reuteri RGW1 isolated from calf feces.</title>
        <authorList>
            <person name="Huang K."/>
            <person name="Shi W."/>
            <person name="Yang B."/>
            <person name="Wang J."/>
        </authorList>
    </citation>
    <scope>NUCLEOTIDE SEQUENCE [LARGE SCALE GENOMIC DNA]</scope>
    <source>
        <strain evidence="4 7">RGW1</strain>
    </source>
</reference>
<evidence type="ECO:0000313" key="6">
    <source>
        <dbReference type="Proteomes" id="UP000245735"/>
    </source>
</evidence>